<name>A0A841FJA7_9ACTN</name>
<sequence>MGSWPETVTPLHRRPTAPATPSPSRPASAPTPIPTTTGPLATVPLRRASELPAPDTTDGSALPVVDGLGGLLPWGGLRRGAVVGVAAGAAPGMTTLLLALLAGPSAAGSWCGIVGGGGELSALAIAEAGVDASRLPLVPDPGAKWPEVTAALLDGLDVVAVHVPQGLTPQMSRRLSARARKHKAVLVPYGADPDRLAGADVVLRVVGGEWRGLGSGRGRLRERDLVVSSRVRGRPVRATMRVPGFGPAEDMARVVSLMRRETGR</sequence>
<dbReference type="RefSeq" id="WP_184785602.1">
    <property type="nucleotide sequence ID" value="NZ_BONT01000034.1"/>
</dbReference>
<proteinExistence type="predicted"/>
<feature type="compositionally biased region" description="Pro residues" evidence="1">
    <location>
        <begin position="18"/>
        <end position="33"/>
    </location>
</feature>
<reference evidence="2 3" key="1">
    <citation type="submission" date="2020-08" db="EMBL/GenBank/DDBJ databases">
        <title>Genomic Encyclopedia of Type Strains, Phase IV (KMG-IV): sequencing the most valuable type-strain genomes for metagenomic binning, comparative biology and taxonomic classification.</title>
        <authorList>
            <person name="Goeker M."/>
        </authorList>
    </citation>
    <scope>NUCLEOTIDE SEQUENCE [LARGE SCALE GENOMIC DNA]</scope>
    <source>
        <strain evidence="2 3">YIM 65646</strain>
    </source>
</reference>
<dbReference type="SUPFAM" id="SSF52540">
    <property type="entry name" value="P-loop containing nucleoside triphosphate hydrolases"/>
    <property type="match status" value="1"/>
</dbReference>
<feature type="region of interest" description="Disordered" evidence="1">
    <location>
        <begin position="1"/>
        <end position="43"/>
    </location>
</feature>
<evidence type="ECO:0000313" key="3">
    <source>
        <dbReference type="Proteomes" id="UP000548476"/>
    </source>
</evidence>
<dbReference type="InterPro" id="IPR027417">
    <property type="entry name" value="P-loop_NTPase"/>
</dbReference>
<gene>
    <name evidence="2" type="ORF">HNR73_000571</name>
</gene>
<keyword evidence="3" id="KW-1185">Reference proteome</keyword>
<protein>
    <submittedName>
        <fullName evidence="2">Uncharacterized protein</fullName>
    </submittedName>
</protein>
<evidence type="ECO:0000256" key="1">
    <source>
        <dbReference type="SAM" id="MobiDB-lite"/>
    </source>
</evidence>
<dbReference type="EMBL" id="JACHGT010000001">
    <property type="protein sequence ID" value="MBB6032729.1"/>
    <property type="molecule type" value="Genomic_DNA"/>
</dbReference>
<accession>A0A841FJA7</accession>
<dbReference type="Proteomes" id="UP000548476">
    <property type="component" value="Unassembled WGS sequence"/>
</dbReference>
<organism evidence="2 3">
    <name type="scientific">Phytomonospora endophytica</name>
    <dbReference type="NCBI Taxonomy" id="714109"/>
    <lineage>
        <taxon>Bacteria</taxon>
        <taxon>Bacillati</taxon>
        <taxon>Actinomycetota</taxon>
        <taxon>Actinomycetes</taxon>
        <taxon>Micromonosporales</taxon>
        <taxon>Micromonosporaceae</taxon>
        <taxon>Phytomonospora</taxon>
    </lineage>
</organism>
<evidence type="ECO:0000313" key="2">
    <source>
        <dbReference type="EMBL" id="MBB6032729.1"/>
    </source>
</evidence>
<dbReference type="AlphaFoldDB" id="A0A841FJA7"/>
<comment type="caution">
    <text evidence="2">The sequence shown here is derived from an EMBL/GenBank/DDBJ whole genome shotgun (WGS) entry which is preliminary data.</text>
</comment>